<dbReference type="PANTHER" id="PTHR43479">
    <property type="entry name" value="ACREF/ENVCD OPERON REPRESSOR-RELATED"/>
    <property type="match status" value="1"/>
</dbReference>
<evidence type="ECO:0000313" key="5">
    <source>
        <dbReference type="Proteomes" id="UP000642920"/>
    </source>
</evidence>
<feature type="domain" description="HTH tetR-type" evidence="3">
    <location>
        <begin position="8"/>
        <end position="68"/>
    </location>
</feature>
<dbReference type="Proteomes" id="UP000642920">
    <property type="component" value="Unassembled WGS sequence"/>
</dbReference>
<dbReference type="PRINTS" id="PR00455">
    <property type="entry name" value="HTHTETR"/>
</dbReference>
<dbReference type="AlphaFoldDB" id="A0A937A868"/>
<keyword evidence="1 2" id="KW-0238">DNA-binding</keyword>
<dbReference type="Pfam" id="PF17932">
    <property type="entry name" value="TetR_C_24"/>
    <property type="match status" value="1"/>
</dbReference>
<sequence>MPTTEVISNRKQEIIEKATALFQKQGYSATSMRDLASFIGMEAASLYSHIKSKEELLQIICFNMADKLFEPVKNIASENLSADEKLRKFVLSHVKVLTNDTASSAVFFSEWRHLSEPYLSDFLKMRDQYEGIFIKVLIEGNRTGIFKFLDAKFTVLALLSSINWLPSWYKKDGQLSPEEIAENVTDVFINGLKVRN</sequence>
<evidence type="ECO:0000256" key="2">
    <source>
        <dbReference type="PROSITE-ProRule" id="PRU00335"/>
    </source>
</evidence>
<dbReference type="PANTHER" id="PTHR43479:SF11">
    <property type="entry name" value="ACREF_ENVCD OPERON REPRESSOR-RELATED"/>
    <property type="match status" value="1"/>
</dbReference>
<comment type="caution">
    <text evidence="4">The sequence shown here is derived from an EMBL/GenBank/DDBJ whole genome shotgun (WGS) entry which is preliminary data.</text>
</comment>
<dbReference type="PROSITE" id="PS50977">
    <property type="entry name" value="HTH_TETR_2"/>
    <property type="match status" value="1"/>
</dbReference>
<dbReference type="InterPro" id="IPR009057">
    <property type="entry name" value="Homeodomain-like_sf"/>
</dbReference>
<proteinExistence type="predicted"/>
<keyword evidence="5" id="KW-1185">Reference proteome</keyword>
<dbReference type="Pfam" id="PF00440">
    <property type="entry name" value="TetR_N"/>
    <property type="match status" value="1"/>
</dbReference>
<gene>
    <name evidence="4" type="ORF">JKP34_09810</name>
</gene>
<dbReference type="GO" id="GO:0003677">
    <property type="term" value="F:DNA binding"/>
    <property type="evidence" value="ECO:0007669"/>
    <property type="project" value="UniProtKB-UniRule"/>
</dbReference>
<dbReference type="Gene3D" id="1.10.357.10">
    <property type="entry name" value="Tetracycline Repressor, domain 2"/>
    <property type="match status" value="1"/>
</dbReference>
<dbReference type="InterPro" id="IPR036271">
    <property type="entry name" value="Tet_transcr_reg_TetR-rel_C_sf"/>
</dbReference>
<evidence type="ECO:0000259" key="3">
    <source>
        <dbReference type="PROSITE" id="PS50977"/>
    </source>
</evidence>
<feature type="DNA-binding region" description="H-T-H motif" evidence="2">
    <location>
        <begin position="31"/>
        <end position="50"/>
    </location>
</feature>
<reference evidence="4" key="1">
    <citation type="submission" date="2021-01" db="EMBL/GenBank/DDBJ databases">
        <title>Marivirga sp. nov., isolated from intertidal surface sediments.</title>
        <authorList>
            <person name="Zhang M."/>
        </authorList>
    </citation>
    <scope>NUCLEOTIDE SEQUENCE</scope>
    <source>
        <strain evidence="4">SM1354</strain>
    </source>
</reference>
<dbReference type="RefSeq" id="WP_201920389.1">
    <property type="nucleotide sequence ID" value="NZ_JAERQG010000002.1"/>
</dbReference>
<dbReference type="InterPro" id="IPR001647">
    <property type="entry name" value="HTH_TetR"/>
</dbReference>
<accession>A0A937A868</accession>
<evidence type="ECO:0000256" key="1">
    <source>
        <dbReference type="ARBA" id="ARBA00023125"/>
    </source>
</evidence>
<dbReference type="SUPFAM" id="SSF48498">
    <property type="entry name" value="Tetracyclin repressor-like, C-terminal domain"/>
    <property type="match status" value="1"/>
</dbReference>
<dbReference type="InterPro" id="IPR041490">
    <property type="entry name" value="KstR2_TetR_C"/>
</dbReference>
<dbReference type="InterPro" id="IPR050624">
    <property type="entry name" value="HTH-type_Tx_Regulator"/>
</dbReference>
<protein>
    <submittedName>
        <fullName evidence="4">TetR family transcriptional regulator</fullName>
    </submittedName>
</protein>
<organism evidence="4 5">
    <name type="scientific">Marivirga atlantica</name>
    <dbReference type="NCBI Taxonomy" id="1548457"/>
    <lineage>
        <taxon>Bacteria</taxon>
        <taxon>Pseudomonadati</taxon>
        <taxon>Bacteroidota</taxon>
        <taxon>Cytophagia</taxon>
        <taxon>Cytophagales</taxon>
        <taxon>Marivirgaceae</taxon>
        <taxon>Marivirga</taxon>
    </lineage>
</organism>
<evidence type="ECO:0000313" key="4">
    <source>
        <dbReference type="EMBL" id="MBL0765547.1"/>
    </source>
</evidence>
<name>A0A937A868_9BACT</name>
<dbReference type="SUPFAM" id="SSF46689">
    <property type="entry name" value="Homeodomain-like"/>
    <property type="match status" value="1"/>
</dbReference>
<dbReference type="EMBL" id="JAERQG010000002">
    <property type="protein sequence ID" value="MBL0765547.1"/>
    <property type="molecule type" value="Genomic_DNA"/>
</dbReference>
<dbReference type="Gene3D" id="1.10.10.60">
    <property type="entry name" value="Homeodomain-like"/>
    <property type="match status" value="1"/>
</dbReference>